<dbReference type="PANTHER" id="PTHR10026">
    <property type="entry name" value="CYCLIN"/>
    <property type="match status" value="1"/>
</dbReference>
<dbReference type="Gene3D" id="1.10.472.10">
    <property type="entry name" value="Cyclin-like"/>
    <property type="match status" value="2"/>
</dbReference>
<accession>A0A2G5TN07</accession>
<evidence type="ECO:0000313" key="5">
    <source>
        <dbReference type="Proteomes" id="UP000230233"/>
    </source>
</evidence>
<dbReference type="InterPro" id="IPR013763">
    <property type="entry name" value="Cyclin-like_dom"/>
</dbReference>
<keyword evidence="5" id="KW-1185">Reference proteome</keyword>
<reference evidence="5" key="1">
    <citation type="submission" date="2017-10" db="EMBL/GenBank/DDBJ databases">
        <title>Rapid genome shrinkage in a self-fertile nematode reveals novel sperm competition proteins.</title>
        <authorList>
            <person name="Yin D."/>
            <person name="Schwarz E.M."/>
            <person name="Thomas C.G."/>
            <person name="Felde R.L."/>
            <person name="Korf I.F."/>
            <person name="Cutter A.D."/>
            <person name="Schartner C.M."/>
            <person name="Ralston E.J."/>
            <person name="Meyer B.J."/>
            <person name="Haag E.S."/>
        </authorList>
    </citation>
    <scope>NUCLEOTIDE SEQUENCE [LARGE SCALE GENOMIC DNA]</scope>
    <source>
        <strain evidence="5">JU1422</strain>
    </source>
</reference>
<protein>
    <recommendedName>
        <fullName evidence="3">Cyclin-like domain-containing protein</fullName>
    </recommendedName>
</protein>
<dbReference type="GO" id="GO:0016538">
    <property type="term" value="F:cyclin-dependent protein serine/threonine kinase regulator activity"/>
    <property type="evidence" value="ECO:0007669"/>
    <property type="project" value="InterPro"/>
</dbReference>
<feature type="domain" description="Cyclin-like" evidence="3">
    <location>
        <begin position="40"/>
        <end position="133"/>
    </location>
</feature>
<sequence length="260" mass="29492">MTDQKVSEWIWHVDALKSTPSVLAGLNKDQELLYRREGIKLISEVGNALNCKPRPTIGVAAVYFHRFYMMHGFQTFARELIALGCLFLAGKVEDFPKKCKDVCAAAHSLYPEIFAKYPNLVDDVMGTERLLLHCLKFDLQVGLPYDALMEYKTMFPDMSRDQITDAVQIAWTFINDSIYTTLSITTEPQMIAIALLHLAFTVKGYQPVQQNMDPCWWSADVSNWPPQSVDKACHLVLDFYAATKEHPILSAKKLTVYGAF</sequence>
<evidence type="ECO:0000313" key="4">
    <source>
        <dbReference type="EMBL" id="PIC28664.1"/>
    </source>
</evidence>
<gene>
    <name evidence="4" type="primary">Cni-ccnk-1</name>
    <name evidence="4" type="synonym">Cnig_chr_V.g20503</name>
    <name evidence="4" type="ORF">B9Z55_020503</name>
</gene>
<dbReference type="Proteomes" id="UP000230233">
    <property type="component" value="Chromosome V"/>
</dbReference>
<dbReference type="InterPro" id="IPR036915">
    <property type="entry name" value="Cyclin-like_sf"/>
</dbReference>
<dbReference type="SUPFAM" id="SSF47954">
    <property type="entry name" value="Cyclin-like"/>
    <property type="match status" value="2"/>
</dbReference>
<proteinExistence type="inferred from homology"/>
<dbReference type="OrthoDB" id="25002at2759"/>
<comment type="caution">
    <text evidence="4">The sequence shown here is derived from an EMBL/GenBank/DDBJ whole genome shotgun (WGS) entry which is preliminary data.</text>
</comment>
<evidence type="ECO:0000256" key="2">
    <source>
        <dbReference type="RuleBase" id="RU000383"/>
    </source>
</evidence>
<dbReference type="GO" id="GO:0006357">
    <property type="term" value="P:regulation of transcription by RNA polymerase II"/>
    <property type="evidence" value="ECO:0007669"/>
    <property type="project" value="InterPro"/>
</dbReference>
<dbReference type="STRING" id="1611254.A0A2G5TN07"/>
<comment type="similarity">
    <text evidence="2">Belongs to the cyclin family.</text>
</comment>
<dbReference type="Pfam" id="PF00134">
    <property type="entry name" value="Cyclin_N"/>
    <property type="match status" value="1"/>
</dbReference>
<name>A0A2G5TN07_9PELO</name>
<evidence type="ECO:0000259" key="3">
    <source>
        <dbReference type="SMART" id="SM00385"/>
    </source>
</evidence>
<organism evidence="4 5">
    <name type="scientific">Caenorhabditis nigoni</name>
    <dbReference type="NCBI Taxonomy" id="1611254"/>
    <lineage>
        <taxon>Eukaryota</taxon>
        <taxon>Metazoa</taxon>
        <taxon>Ecdysozoa</taxon>
        <taxon>Nematoda</taxon>
        <taxon>Chromadorea</taxon>
        <taxon>Rhabditida</taxon>
        <taxon>Rhabditina</taxon>
        <taxon>Rhabditomorpha</taxon>
        <taxon>Rhabditoidea</taxon>
        <taxon>Rhabditidae</taxon>
        <taxon>Peloderinae</taxon>
        <taxon>Caenorhabditis</taxon>
    </lineage>
</organism>
<evidence type="ECO:0000256" key="1">
    <source>
        <dbReference type="ARBA" id="ARBA00023127"/>
    </source>
</evidence>
<dbReference type="SMART" id="SM00385">
    <property type="entry name" value="CYCLIN"/>
    <property type="match status" value="1"/>
</dbReference>
<keyword evidence="1 2" id="KW-0195">Cyclin</keyword>
<dbReference type="InterPro" id="IPR006671">
    <property type="entry name" value="Cyclin_N"/>
</dbReference>
<dbReference type="AlphaFoldDB" id="A0A2G5TN07"/>
<dbReference type="FunFam" id="1.10.472.10:FF:000225">
    <property type="entry name" value="CyCliN K"/>
    <property type="match status" value="1"/>
</dbReference>
<dbReference type="EMBL" id="PDUG01000005">
    <property type="protein sequence ID" value="PIC28664.1"/>
    <property type="molecule type" value="Genomic_DNA"/>
</dbReference>
<dbReference type="InterPro" id="IPR043198">
    <property type="entry name" value="Cyclin/Ssn8"/>
</dbReference>